<protein>
    <submittedName>
        <fullName evidence="1">Outer-membrane lipoprotein carrier protein LolA</fullName>
    </submittedName>
</protein>
<dbReference type="GeneID" id="85732262"/>
<proteinExistence type="predicted"/>
<dbReference type="Pfam" id="PF03548">
    <property type="entry name" value="LolA"/>
    <property type="match status" value="1"/>
</dbReference>
<gene>
    <name evidence="1" type="ORF">R6Y96_03855</name>
</gene>
<dbReference type="KEGG" id="mrc:R6Y96_03855"/>
<dbReference type="AlphaFoldDB" id="A0AAX4FXE3"/>
<dbReference type="Gene3D" id="2.50.20.10">
    <property type="entry name" value="Lipoprotein localisation LolA/LolB/LppX"/>
    <property type="match status" value="1"/>
</dbReference>
<accession>A0AAX4FXE3</accession>
<dbReference type="PANTHER" id="PTHR37507:SF2">
    <property type="entry name" value="SPORULATION PROTEIN YDCC"/>
    <property type="match status" value="1"/>
</dbReference>
<keyword evidence="1" id="KW-0449">Lipoprotein</keyword>
<organism evidence="1 2">
    <name type="scientific">Methanoculleus receptaculi</name>
    <dbReference type="NCBI Taxonomy" id="394967"/>
    <lineage>
        <taxon>Archaea</taxon>
        <taxon>Methanobacteriati</taxon>
        <taxon>Methanobacteriota</taxon>
        <taxon>Stenosarchaea group</taxon>
        <taxon>Methanomicrobia</taxon>
        <taxon>Methanomicrobiales</taxon>
        <taxon>Methanomicrobiaceae</taxon>
        <taxon>Methanoculleus</taxon>
    </lineage>
</organism>
<sequence length="223" mass="25484">MTTQQRYQFVVVIVLLGLVCSGCLETGADTDTLLQNTIEKQANAESLAYIEELTLYLGNETKTVEYDVLLKKPDKFRRIEKSGSFIRSEITSNGDIVWIYDPEKNTVFIRNLTSSEKLPEPAIYALLNDNIFEKYMVTGQEMESNNPTPAYKIELASHESDNEDTREYLLWIDPDGLIPLKLESWDKGNPVLTLEYRDYSINCTTNDSDFTFTIPDDASVMYI</sequence>
<name>A0AAX4FXE3_9EURY</name>
<dbReference type="SUPFAM" id="SSF89392">
    <property type="entry name" value="Prokaryotic lipoproteins and lipoprotein localization factors"/>
    <property type="match status" value="1"/>
</dbReference>
<dbReference type="InterPro" id="IPR052944">
    <property type="entry name" value="Sporulation_related"/>
</dbReference>
<evidence type="ECO:0000313" key="1">
    <source>
        <dbReference type="EMBL" id="WOX58382.1"/>
    </source>
</evidence>
<keyword evidence="2" id="KW-1185">Reference proteome</keyword>
<reference evidence="1 2" key="1">
    <citation type="submission" date="2023-10" db="EMBL/GenBank/DDBJ databases">
        <title>The complete genome sequence of Methanoculleus receptaculi DSM 18860.</title>
        <authorList>
            <person name="Lai S.-J."/>
            <person name="You Y.-T."/>
            <person name="Chen S.-C."/>
        </authorList>
    </citation>
    <scope>NUCLEOTIDE SEQUENCE [LARGE SCALE GENOMIC DNA]</scope>
    <source>
        <strain evidence="1 2">DSM 18860</strain>
    </source>
</reference>
<evidence type="ECO:0000313" key="2">
    <source>
        <dbReference type="Proteomes" id="UP001305652"/>
    </source>
</evidence>
<dbReference type="InterPro" id="IPR004564">
    <property type="entry name" value="OM_lipoprot_carrier_LolA-like"/>
</dbReference>
<dbReference type="InterPro" id="IPR029046">
    <property type="entry name" value="LolA/LolB/LppX"/>
</dbReference>
<dbReference type="RefSeq" id="WP_318622202.1">
    <property type="nucleotide sequence ID" value="NZ_CP137642.1"/>
</dbReference>
<dbReference type="EMBL" id="CP137642">
    <property type="protein sequence ID" value="WOX58382.1"/>
    <property type="molecule type" value="Genomic_DNA"/>
</dbReference>
<dbReference type="PANTHER" id="PTHR37507">
    <property type="entry name" value="SPORULATION PROTEIN YDCC"/>
    <property type="match status" value="1"/>
</dbReference>
<dbReference type="Proteomes" id="UP001305652">
    <property type="component" value="Chromosome"/>
</dbReference>